<keyword evidence="2" id="KW-0813">Transport</keyword>
<feature type="transmembrane region" description="Helical" evidence="6">
    <location>
        <begin position="6"/>
        <end position="26"/>
    </location>
</feature>
<dbReference type="GO" id="GO:0022857">
    <property type="term" value="F:transmembrane transporter activity"/>
    <property type="evidence" value="ECO:0007669"/>
    <property type="project" value="InterPro"/>
</dbReference>
<dbReference type="PANTHER" id="PTHR42718:SF9">
    <property type="entry name" value="MAJOR FACILITATOR SUPERFAMILY MULTIDRUG TRANSPORTER MFSC"/>
    <property type="match status" value="1"/>
</dbReference>
<evidence type="ECO:0000256" key="1">
    <source>
        <dbReference type="ARBA" id="ARBA00004651"/>
    </source>
</evidence>
<reference evidence="8" key="1">
    <citation type="submission" date="2021-01" db="EMBL/GenBank/DDBJ databases">
        <title>Whole genome shotgun sequence of Sinosporangium siamense NBRC 109515.</title>
        <authorList>
            <person name="Komaki H."/>
            <person name="Tamura T."/>
        </authorList>
    </citation>
    <scope>NUCLEOTIDE SEQUENCE</scope>
    <source>
        <strain evidence="8">NBRC 109515</strain>
    </source>
</reference>
<accession>A0A919V9G1</accession>
<comment type="caution">
    <text evidence="8">The sequence shown here is derived from an EMBL/GenBank/DDBJ whole genome shotgun (WGS) entry which is preliminary data.</text>
</comment>
<dbReference type="AlphaFoldDB" id="A0A919V9G1"/>
<evidence type="ECO:0000313" key="8">
    <source>
        <dbReference type="EMBL" id="GII95266.1"/>
    </source>
</evidence>
<feature type="transmembrane region" description="Helical" evidence="6">
    <location>
        <begin position="63"/>
        <end position="87"/>
    </location>
</feature>
<keyword evidence="5 6" id="KW-0472">Membrane</keyword>
<comment type="subcellular location">
    <subcellularLocation>
        <location evidence="1">Cell membrane</location>
        <topology evidence="1">Multi-pass membrane protein</topology>
    </subcellularLocation>
</comment>
<gene>
    <name evidence="8" type="ORF">Ssi02_54970</name>
</gene>
<dbReference type="GO" id="GO:0005886">
    <property type="term" value="C:plasma membrane"/>
    <property type="evidence" value="ECO:0007669"/>
    <property type="project" value="UniProtKB-SubCell"/>
</dbReference>
<sequence>MTAGLAYLPYGGGLLVGIWCSSRVSARFGVRPTLVVSFLVCAAGLLLLARAGAGPGGGSVAGVLPGLLVTSLGCGLTLPALTVAAVTSTTGENAGLGSAVLTSVQQIGGAVGVAVLVSVAARHERAAGAGSASVAAALLALGALVVAALPRSGRGLTGALAVLRRTPYGAHRNAARSAISPGHAQPYVRLASAYQVTGSRCTP</sequence>
<feature type="transmembrane region" description="Helical" evidence="6">
    <location>
        <begin position="33"/>
        <end position="51"/>
    </location>
</feature>
<dbReference type="Gene3D" id="1.20.1250.20">
    <property type="entry name" value="MFS general substrate transporter like domains"/>
    <property type="match status" value="1"/>
</dbReference>
<proteinExistence type="predicted"/>
<feature type="transmembrane region" description="Helical" evidence="6">
    <location>
        <begin position="99"/>
        <end position="121"/>
    </location>
</feature>
<dbReference type="PANTHER" id="PTHR42718">
    <property type="entry name" value="MAJOR FACILITATOR SUPERFAMILY MULTIDRUG TRANSPORTER MFSC"/>
    <property type="match status" value="1"/>
</dbReference>
<evidence type="ECO:0000313" key="9">
    <source>
        <dbReference type="Proteomes" id="UP000606172"/>
    </source>
</evidence>
<dbReference type="EMBL" id="BOOW01000034">
    <property type="protein sequence ID" value="GII95266.1"/>
    <property type="molecule type" value="Genomic_DNA"/>
</dbReference>
<keyword evidence="4 6" id="KW-1133">Transmembrane helix</keyword>
<dbReference type="SUPFAM" id="SSF103473">
    <property type="entry name" value="MFS general substrate transporter"/>
    <property type="match status" value="1"/>
</dbReference>
<dbReference type="InterPro" id="IPR036259">
    <property type="entry name" value="MFS_trans_sf"/>
</dbReference>
<evidence type="ECO:0000256" key="2">
    <source>
        <dbReference type="ARBA" id="ARBA00022448"/>
    </source>
</evidence>
<evidence type="ECO:0000259" key="7">
    <source>
        <dbReference type="PROSITE" id="PS50850"/>
    </source>
</evidence>
<keyword evidence="3 6" id="KW-0812">Transmembrane</keyword>
<dbReference type="PROSITE" id="PS50850">
    <property type="entry name" value="MFS"/>
    <property type="match status" value="1"/>
</dbReference>
<organism evidence="8 9">
    <name type="scientific">Sinosporangium siamense</name>
    <dbReference type="NCBI Taxonomy" id="1367973"/>
    <lineage>
        <taxon>Bacteria</taxon>
        <taxon>Bacillati</taxon>
        <taxon>Actinomycetota</taxon>
        <taxon>Actinomycetes</taxon>
        <taxon>Streptosporangiales</taxon>
        <taxon>Streptosporangiaceae</taxon>
        <taxon>Sinosporangium</taxon>
    </lineage>
</organism>
<evidence type="ECO:0000256" key="5">
    <source>
        <dbReference type="ARBA" id="ARBA00023136"/>
    </source>
</evidence>
<keyword evidence="9" id="KW-1185">Reference proteome</keyword>
<evidence type="ECO:0000256" key="6">
    <source>
        <dbReference type="SAM" id="Phobius"/>
    </source>
</evidence>
<dbReference type="InterPro" id="IPR020846">
    <property type="entry name" value="MFS_dom"/>
</dbReference>
<protein>
    <recommendedName>
        <fullName evidence="7">Major facilitator superfamily (MFS) profile domain-containing protein</fullName>
    </recommendedName>
</protein>
<feature type="transmembrane region" description="Helical" evidence="6">
    <location>
        <begin position="127"/>
        <end position="149"/>
    </location>
</feature>
<evidence type="ECO:0000256" key="4">
    <source>
        <dbReference type="ARBA" id="ARBA00022989"/>
    </source>
</evidence>
<dbReference type="Proteomes" id="UP000606172">
    <property type="component" value="Unassembled WGS sequence"/>
</dbReference>
<feature type="domain" description="Major facilitator superfamily (MFS) profile" evidence="7">
    <location>
        <begin position="1"/>
        <end position="154"/>
    </location>
</feature>
<evidence type="ECO:0000256" key="3">
    <source>
        <dbReference type="ARBA" id="ARBA00022692"/>
    </source>
</evidence>
<name>A0A919V9G1_9ACTN</name>